<dbReference type="AlphaFoldDB" id="B5T314"/>
<comment type="similarity">
    <text evidence="17">Belongs to the complex I subunit 5 family.</text>
</comment>
<dbReference type="GO" id="GO:0042773">
    <property type="term" value="P:ATP synthesis coupled electron transport"/>
    <property type="evidence" value="ECO:0007669"/>
    <property type="project" value="InterPro"/>
</dbReference>
<feature type="transmembrane region" description="Helical" evidence="17">
    <location>
        <begin position="545"/>
        <end position="562"/>
    </location>
</feature>
<proteinExistence type="inferred from homology"/>
<dbReference type="PANTHER" id="PTHR42829">
    <property type="entry name" value="NADH-UBIQUINONE OXIDOREDUCTASE CHAIN 5"/>
    <property type="match status" value="1"/>
</dbReference>
<dbReference type="EC" id="7.1.1.2" evidence="3 17"/>
<evidence type="ECO:0000313" key="21">
    <source>
        <dbReference type="EMBL" id="ACH81759.1"/>
    </source>
</evidence>
<evidence type="ECO:0000259" key="20">
    <source>
        <dbReference type="Pfam" id="PF06455"/>
    </source>
</evidence>
<reference evidence="21" key="2">
    <citation type="submission" date="2008-05" db="EMBL/GenBank/DDBJ databases">
        <authorList>
            <person name="Oliveira D.C.S.G."/>
            <person name="Raychoudhury R."/>
            <person name="Lavrov D.V."/>
            <person name="Werren J.H."/>
        </authorList>
    </citation>
    <scope>NUCLEOTIDE SEQUENCE</scope>
    <source>
        <strain evidence="21">RV2</strain>
    </source>
</reference>
<comment type="function">
    <text evidence="17">Core subunit of the mitochondrial membrane respiratory chain NADH dehydrogenase (Complex I) which catalyzes electron transfer from NADH through the respiratory chain, using ubiquinone as an electron acceptor. Essential for the catalytic activity and assembly of complex I.</text>
</comment>
<evidence type="ECO:0000256" key="1">
    <source>
        <dbReference type="ARBA" id="ARBA00003257"/>
    </source>
</evidence>
<evidence type="ECO:0000256" key="7">
    <source>
        <dbReference type="ARBA" id="ARBA00022692"/>
    </source>
</evidence>
<evidence type="ECO:0000256" key="14">
    <source>
        <dbReference type="ARBA" id="ARBA00023128"/>
    </source>
</evidence>
<evidence type="ECO:0000256" key="3">
    <source>
        <dbReference type="ARBA" id="ARBA00012944"/>
    </source>
</evidence>
<evidence type="ECO:0000259" key="18">
    <source>
        <dbReference type="Pfam" id="PF00361"/>
    </source>
</evidence>
<evidence type="ECO:0000256" key="8">
    <source>
        <dbReference type="ARBA" id="ARBA00022792"/>
    </source>
</evidence>
<dbReference type="EMBL" id="EU746611">
    <property type="protein sequence ID" value="ACH81759.1"/>
    <property type="molecule type" value="Genomic_DNA"/>
</dbReference>
<evidence type="ECO:0000256" key="15">
    <source>
        <dbReference type="ARBA" id="ARBA00023136"/>
    </source>
</evidence>
<keyword evidence="6" id="KW-0679">Respiratory chain</keyword>
<evidence type="ECO:0000259" key="19">
    <source>
        <dbReference type="Pfam" id="PF00662"/>
    </source>
</evidence>
<feature type="transmembrane region" description="Helical" evidence="17">
    <location>
        <begin position="334"/>
        <end position="352"/>
    </location>
</feature>
<dbReference type="GO" id="GO:0005743">
    <property type="term" value="C:mitochondrial inner membrane"/>
    <property type="evidence" value="ECO:0007669"/>
    <property type="project" value="UniProtKB-SubCell"/>
</dbReference>
<feature type="transmembrane region" description="Helical" evidence="17">
    <location>
        <begin position="414"/>
        <end position="437"/>
    </location>
</feature>
<feature type="transmembrane region" description="Helical" evidence="17">
    <location>
        <begin position="212"/>
        <end position="233"/>
    </location>
</feature>
<geneLocation type="mitochondrion" evidence="21"/>
<feature type="transmembrane region" description="Helical" evidence="17">
    <location>
        <begin position="239"/>
        <end position="260"/>
    </location>
</feature>
<evidence type="ECO:0000256" key="11">
    <source>
        <dbReference type="ARBA" id="ARBA00022989"/>
    </source>
</evidence>
<comment type="catalytic activity">
    <reaction evidence="16 17">
        <text>a ubiquinone + NADH + 5 H(+)(in) = a ubiquinol + NAD(+) + 4 H(+)(out)</text>
        <dbReference type="Rhea" id="RHEA:29091"/>
        <dbReference type="Rhea" id="RHEA-COMP:9565"/>
        <dbReference type="Rhea" id="RHEA-COMP:9566"/>
        <dbReference type="ChEBI" id="CHEBI:15378"/>
        <dbReference type="ChEBI" id="CHEBI:16389"/>
        <dbReference type="ChEBI" id="CHEBI:17976"/>
        <dbReference type="ChEBI" id="CHEBI:57540"/>
        <dbReference type="ChEBI" id="CHEBI:57945"/>
        <dbReference type="EC" id="7.1.1.2"/>
    </reaction>
</comment>
<dbReference type="GO" id="GO:0008137">
    <property type="term" value="F:NADH dehydrogenase (ubiquinone) activity"/>
    <property type="evidence" value="ECO:0007669"/>
    <property type="project" value="UniProtKB-EC"/>
</dbReference>
<feature type="transmembrane region" description="Helical" evidence="17">
    <location>
        <begin position="267"/>
        <end position="285"/>
    </location>
</feature>
<accession>B5T314</accession>
<comment type="function">
    <text evidence="1">Core subunit of the mitochondrial membrane respiratory chain NADH dehydrogenase (Complex I) that is believed to belong to the minimal assembly required for catalysis. Complex I functions in the transfer of electrons from NADH to the respiratory chain. The immediate electron acceptor for the enzyme is believed to be ubiquinone.</text>
</comment>
<name>B5T314_9HYME</name>
<keyword evidence="7 17" id="KW-0812">Transmembrane</keyword>
<feature type="transmembrane region" description="Helical" evidence="17">
    <location>
        <begin position="55"/>
        <end position="76"/>
    </location>
</feature>
<feature type="transmembrane region" description="Helical" evidence="17">
    <location>
        <begin position="476"/>
        <end position="500"/>
    </location>
</feature>
<dbReference type="PANTHER" id="PTHR42829:SF2">
    <property type="entry name" value="NADH-UBIQUINONE OXIDOREDUCTASE CHAIN 5"/>
    <property type="match status" value="1"/>
</dbReference>
<keyword evidence="10" id="KW-0249">Electron transport</keyword>
<feature type="transmembrane region" description="Helical" evidence="17">
    <location>
        <begin position="174"/>
        <end position="191"/>
    </location>
</feature>
<dbReference type="PRINTS" id="PR01434">
    <property type="entry name" value="NADHDHGNASE5"/>
</dbReference>
<keyword evidence="9" id="KW-1278">Translocase</keyword>
<comment type="subcellular location">
    <subcellularLocation>
        <location evidence="2">Mitochondrion inner membrane</location>
        <topology evidence="2">Multi-pass membrane protein</topology>
    </subcellularLocation>
</comment>
<evidence type="ECO:0000256" key="12">
    <source>
        <dbReference type="ARBA" id="ARBA00023027"/>
    </source>
</evidence>
<protein>
    <recommendedName>
        <fullName evidence="4 17">NADH-ubiquinone oxidoreductase chain 5</fullName>
        <ecNumber evidence="3 17">7.1.1.2</ecNumber>
    </recommendedName>
</protein>
<feature type="transmembrane region" description="Helical" evidence="17">
    <location>
        <begin position="12"/>
        <end position="35"/>
    </location>
</feature>
<feature type="transmembrane region" description="Helical" evidence="17">
    <location>
        <begin position="291"/>
        <end position="313"/>
    </location>
</feature>
<keyword evidence="8" id="KW-0999">Mitochondrion inner membrane</keyword>
<reference evidence="21" key="1">
    <citation type="journal article" date="2008" name="Mol. Biol. Evol.">
        <title>Rapidly evolving mitochondrial genome and directional selection in mitochondrial genes in the parasitic wasp nasonia (hymenoptera: pteromalidae).</title>
        <authorList>
            <person name="Oliveira D.C."/>
            <person name="Raychoudhury R."/>
            <person name="Lavrov D.V."/>
            <person name="Werren J.H."/>
        </authorList>
    </citation>
    <scope>NUCLEOTIDE SEQUENCE</scope>
    <source>
        <strain evidence="21">RV2</strain>
    </source>
</reference>
<dbReference type="Pfam" id="PF00361">
    <property type="entry name" value="Proton_antipo_M"/>
    <property type="match status" value="1"/>
</dbReference>
<feature type="domain" description="NADH:quinone oxidoreductase/Mrp antiporter transmembrane" evidence="18">
    <location>
        <begin position="105"/>
        <end position="382"/>
    </location>
</feature>
<feature type="transmembrane region" description="Helical" evidence="17">
    <location>
        <begin position="443"/>
        <end position="464"/>
    </location>
</feature>
<evidence type="ECO:0000256" key="2">
    <source>
        <dbReference type="ARBA" id="ARBA00004448"/>
    </source>
</evidence>
<organism evidence="21">
    <name type="scientific">Nasonia giraulti</name>
    <dbReference type="NCBI Taxonomy" id="7426"/>
    <lineage>
        <taxon>Eukaryota</taxon>
        <taxon>Metazoa</taxon>
        <taxon>Ecdysozoa</taxon>
        <taxon>Arthropoda</taxon>
        <taxon>Hexapoda</taxon>
        <taxon>Insecta</taxon>
        <taxon>Pterygota</taxon>
        <taxon>Neoptera</taxon>
        <taxon>Endopterygota</taxon>
        <taxon>Hymenoptera</taxon>
        <taxon>Apocrita</taxon>
        <taxon>Proctotrupomorpha</taxon>
        <taxon>Chalcidoidea</taxon>
        <taxon>Pteromalidae</taxon>
        <taxon>Pteromalinae</taxon>
        <taxon>Nasonia</taxon>
    </lineage>
</organism>
<feature type="transmembrane region" description="Helical" evidence="17">
    <location>
        <begin position="372"/>
        <end position="394"/>
    </location>
</feature>
<keyword evidence="15 17" id="KW-0472">Membrane</keyword>
<sequence>MMMLYYISSMLFLMISSMSMMLSLFMLVNKFSYFMEWNVMILNSVNINLFIYMDWIMLMFIFMVLLISSMIMLYCCEYMGHDNNNIRFFYLVFFFILSMLLMVVSPNMISILIGWDGLGLISYCLVIFYQNNYSFNSGMLTILLNRIGDVTILMSISMMMIMGNWNFIFNNKMFNLMFVSMIVISAFTKSAQYPFSSWLPAAMAAPTPVSSLVHSSTLVTAGVYLLIRFHYLIYKNEYIMKIIIFISLITMMMAGFSANFEFDMKKIIAFSTLSQLGLMMMIFAFKNWELSYFHLVAHAMFKSMMFMCSGILIHGMMNYQDIRYIGKFKYYMPMTFSMLMISNLSLCGMPFMSGFYSKDQILEYMFLSNNNMIIYFFLLISTGLTVSYSIRMIYYLMFKVLNFNSLNNISEFKLMNYSMILLMLMSIFYGFMMNYLIFNNIEIVFLNFMEKNSIIFICMIFIILNKTMNYIKNFKLMYFIKYFFGKMWFLYNFIPLFIIFPLNFTKNYLNYYDKGWSEMIFKNSLMMWMNKMNNFDNFINNNNNNILMMLNLVILIIIMMMLI</sequence>
<evidence type="ECO:0000256" key="6">
    <source>
        <dbReference type="ARBA" id="ARBA00022660"/>
    </source>
</evidence>
<keyword evidence="13 17" id="KW-0830">Ubiquinone</keyword>
<feature type="domain" description="NADH-Ubiquinone oxidoreductase (complex I) chain 5 N-terminal" evidence="19">
    <location>
        <begin position="42"/>
        <end position="89"/>
    </location>
</feature>
<keyword evidence="14 17" id="KW-0496">Mitochondrion</keyword>
<dbReference type="GO" id="GO:0003954">
    <property type="term" value="F:NADH dehydrogenase activity"/>
    <property type="evidence" value="ECO:0007669"/>
    <property type="project" value="TreeGrafter"/>
</dbReference>
<keyword evidence="12 17" id="KW-0520">NAD</keyword>
<dbReference type="Pfam" id="PF00662">
    <property type="entry name" value="Proton_antipo_N"/>
    <property type="match status" value="1"/>
</dbReference>
<feature type="transmembrane region" description="Helical" evidence="17">
    <location>
        <begin position="88"/>
        <end position="105"/>
    </location>
</feature>
<evidence type="ECO:0000256" key="9">
    <source>
        <dbReference type="ARBA" id="ARBA00022967"/>
    </source>
</evidence>
<dbReference type="InterPro" id="IPR001750">
    <property type="entry name" value="ND/Mrp_TM"/>
</dbReference>
<keyword evidence="11 17" id="KW-1133">Transmembrane helix</keyword>
<evidence type="ECO:0000256" key="5">
    <source>
        <dbReference type="ARBA" id="ARBA00022448"/>
    </source>
</evidence>
<keyword evidence="5 17" id="KW-0813">Transport</keyword>
<evidence type="ECO:0000256" key="4">
    <source>
        <dbReference type="ARBA" id="ARBA00021096"/>
    </source>
</evidence>
<evidence type="ECO:0000256" key="10">
    <source>
        <dbReference type="ARBA" id="ARBA00022982"/>
    </source>
</evidence>
<feature type="domain" description="NADH dehydrogenase subunit 5 C-terminal" evidence="20">
    <location>
        <begin position="388"/>
        <end position="561"/>
    </location>
</feature>
<gene>
    <name evidence="21" type="primary">nad5</name>
</gene>
<feature type="transmembrane region" description="Helical" evidence="17">
    <location>
        <begin position="150"/>
        <end position="168"/>
    </location>
</feature>
<dbReference type="GO" id="GO:0015990">
    <property type="term" value="P:electron transport coupled proton transport"/>
    <property type="evidence" value="ECO:0007669"/>
    <property type="project" value="TreeGrafter"/>
</dbReference>
<evidence type="ECO:0000256" key="17">
    <source>
        <dbReference type="RuleBase" id="RU003404"/>
    </source>
</evidence>
<evidence type="ECO:0000256" key="16">
    <source>
        <dbReference type="ARBA" id="ARBA00049551"/>
    </source>
</evidence>
<dbReference type="InterPro" id="IPR010934">
    <property type="entry name" value="NADH_DH_su5_C"/>
</dbReference>
<dbReference type="InterPro" id="IPR003945">
    <property type="entry name" value="NU5C-like"/>
</dbReference>
<evidence type="ECO:0000256" key="13">
    <source>
        <dbReference type="ARBA" id="ARBA00023075"/>
    </source>
</evidence>
<feature type="transmembrane region" description="Helical" evidence="17">
    <location>
        <begin position="111"/>
        <end position="129"/>
    </location>
</feature>
<dbReference type="InterPro" id="IPR001516">
    <property type="entry name" value="Proton_antipo_N"/>
</dbReference>
<dbReference type="Pfam" id="PF06455">
    <property type="entry name" value="NADH5_C"/>
    <property type="match status" value="1"/>
</dbReference>